<dbReference type="PANTHER" id="PTHR43790">
    <property type="entry name" value="CARBOHYDRATE TRANSPORT ATP-BINDING PROTEIN MG119-RELATED"/>
    <property type="match status" value="1"/>
</dbReference>
<dbReference type="Pfam" id="PF02653">
    <property type="entry name" value="BPD_transp_2"/>
    <property type="match status" value="1"/>
</dbReference>
<reference evidence="13 14" key="1">
    <citation type="submission" date="2024-01" db="EMBL/GenBank/DDBJ databases">
        <authorList>
            <person name="Deng Y."/>
            <person name="Su J."/>
        </authorList>
    </citation>
    <scope>NUCLEOTIDE SEQUENCE [LARGE SCALE GENOMIC DNA]</scope>
    <source>
        <strain evidence="13 14">CPCC 100088</strain>
    </source>
</reference>
<name>A0ABV1SDZ7_9RHOB</name>
<feature type="transmembrane region" description="Helical" evidence="11">
    <location>
        <begin position="712"/>
        <end position="740"/>
    </location>
</feature>
<dbReference type="CDD" id="cd03216">
    <property type="entry name" value="ABC_Carb_Monos_I"/>
    <property type="match status" value="1"/>
</dbReference>
<feature type="transmembrane region" description="Helical" evidence="11">
    <location>
        <begin position="802"/>
        <end position="820"/>
    </location>
</feature>
<dbReference type="Proteomes" id="UP001438953">
    <property type="component" value="Unassembled WGS sequence"/>
</dbReference>
<evidence type="ECO:0000256" key="1">
    <source>
        <dbReference type="ARBA" id="ARBA00004651"/>
    </source>
</evidence>
<keyword evidence="6" id="KW-0677">Repeat</keyword>
<gene>
    <name evidence="13" type="ORF">VSX56_05085</name>
</gene>
<keyword evidence="10 11" id="KW-0472">Membrane</keyword>
<dbReference type="InterPro" id="IPR050107">
    <property type="entry name" value="ABC_carbohydrate_import_ATPase"/>
</dbReference>
<evidence type="ECO:0000256" key="7">
    <source>
        <dbReference type="ARBA" id="ARBA00022741"/>
    </source>
</evidence>
<keyword evidence="8 13" id="KW-0067">ATP-binding</keyword>
<feature type="domain" description="ABC transporter" evidence="12">
    <location>
        <begin position="11"/>
        <end position="245"/>
    </location>
</feature>
<feature type="transmembrane region" description="Helical" evidence="11">
    <location>
        <begin position="776"/>
        <end position="796"/>
    </location>
</feature>
<sequence length="828" mass="88239">MTVSSSGTDALRLEGITKRFGPVTALDDVSLSVRPGEIHALVGENGAGKSTLMAVASGALEPEEGTVRFFGEALSADPGETRERGLAIVRQEPSLMPDLTVAENIHIGLPKHLRPSVGALREFVRSKLASWHDDTGIDPDARIESLLPEKRFIVEIVKAIASQPRLLVLDEPTEHLTGRDVVRLFEVVRELAASGCAVVYISHRIREVRQIAERISVLRNGRAVGTRDATNLSEDEIITMIVGRRVERPFPPKRAKDVHSERIFELHGVSGPGFRDVVMRVDRGEIVGLAGIDGHGQRELMRALAGQKPIEGRVNVAERFVSIRSPRDSRKAGIRFVPGDRHREGLLPGLSVRENFSLRSIEKDTRGGLINAGAEKRRARTELARLEVKMAGIEAPISSLSGGNAQKVVLTSVLAGDPKVLLLDEPTQGVDVGARAEIYQVMRAAADEGMSQIVCSSDRAELVGLCDRIYVFSRGEIVAELTGDEVNDEAIAQAMMTATNARAHTAALGGKLAKLGSSDWAPFWMLVAAMLILGSVAGWVNPFFLSERSLVNLMVMTATLAMVAYGQQLLMLTGGIDLSVGPLMGLCAVVGSFFLSGDPWLMPSLGYAAIIAVAAMVGAVNFLLVGPLKLHPMVATLATYMAVQAVSLLLRPVPAGMTDFDVLDTIGYRMGAIPATFIIAVIAAIVLDIFLLRSGKGIRWRAFGSNAEAARVAGVTPLVMQFAAYVGCSVLTALAAIMMIEQVAIGDPRAGLGYTLTSIAAVVIGGTSLMGGRGLFLGALLGAGFISLVNSAATFLQLDSAWQNYLLGGLIIAAVAFYSYSRSKAVSA</sequence>
<feature type="transmembrane region" description="Helical" evidence="11">
    <location>
        <begin position="633"/>
        <end position="650"/>
    </location>
</feature>
<keyword evidence="3" id="KW-1003">Cell membrane</keyword>
<reference evidence="13 14" key="2">
    <citation type="submission" date="2024-06" db="EMBL/GenBank/DDBJ databases">
        <title>Thioclava kandeliae sp. nov. from a rhizosphere soil sample of Kandelia candel in a mangrove.</title>
        <authorList>
            <person name="Mu T."/>
        </authorList>
    </citation>
    <scope>NUCLEOTIDE SEQUENCE [LARGE SCALE GENOMIC DNA]</scope>
    <source>
        <strain evidence="13 14">CPCC 100088</strain>
    </source>
</reference>
<feature type="transmembrane region" description="Helical" evidence="11">
    <location>
        <begin position="607"/>
        <end position="626"/>
    </location>
</feature>
<keyword evidence="14" id="KW-1185">Reference proteome</keyword>
<dbReference type="CDD" id="cd03215">
    <property type="entry name" value="ABC_Carb_Monos_II"/>
    <property type="match status" value="1"/>
</dbReference>
<evidence type="ECO:0000259" key="12">
    <source>
        <dbReference type="PROSITE" id="PS50893"/>
    </source>
</evidence>
<keyword evidence="9 11" id="KW-1133">Transmembrane helix</keyword>
<keyword evidence="2" id="KW-0813">Transport</keyword>
<accession>A0ABV1SDZ7</accession>
<feature type="transmembrane region" description="Helical" evidence="11">
    <location>
        <begin position="550"/>
        <end position="566"/>
    </location>
</feature>
<keyword evidence="5 11" id="KW-0812">Transmembrane</keyword>
<feature type="transmembrane region" description="Helical" evidence="11">
    <location>
        <begin position="752"/>
        <end position="769"/>
    </location>
</feature>
<dbReference type="Gene3D" id="3.40.50.300">
    <property type="entry name" value="P-loop containing nucleotide triphosphate hydrolases"/>
    <property type="match status" value="2"/>
</dbReference>
<dbReference type="SUPFAM" id="SSF52540">
    <property type="entry name" value="P-loop containing nucleoside triphosphate hydrolases"/>
    <property type="match status" value="2"/>
</dbReference>
<evidence type="ECO:0000256" key="5">
    <source>
        <dbReference type="ARBA" id="ARBA00022692"/>
    </source>
</evidence>
<feature type="transmembrane region" description="Helical" evidence="11">
    <location>
        <begin position="670"/>
        <end position="691"/>
    </location>
</feature>
<dbReference type="EMBL" id="JAYWLC010000003">
    <property type="protein sequence ID" value="MER5171145.1"/>
    <property type="molecule type" value="Genomic_DNA"/>
</dbReference>
<evidence type="ECO:0000256" key="4">
    <source>
        <dbReference type="ARBA" id="ARBA00022597"/>
    </source>
</evidence>
<evidence type="ECO:0000256" key="6">
    <source>
        <dbReference type="ARBA" id="ARBA00022737"/>
    </source>
</evidence>
<keyword evidence="7" id="KW-0547">Nucleotide-binding</keyword>
<evidence type="ECO:0000256" key="8">
    <source>
        <dbReference type="ARBA" id="ARBA00022840"/>
    </source>
</evidence>
<evidence type="ECO:0000256" key="2">
    <source>
        <dbReference type="ARBA" id="ARBA00022448"/>
    </source>
</evidence>
<evidence type="ECO:0000313" key="13">
    <source>
        <dbReference type="EMBL" id="MER5171145.1"/>
    </source>
</evidence>
<evidence type="ECO:0000256" key="10">
    <source>
        <dbReference type="ARBA" id="ARBA00023136"/>
    </source>
</evidence>
<dbReference type="SMART" id="SM00382">
    <property type="entry name" value="AAA"/>
    <property type="match status" value="2"/>
</dbReference>
<comment type="subcellular location">
    <subcellularLocation>
        <location evidence="1">Cell membrane</location>
        <topology evidence="1">Multi-pass membrane protein</topology>
    </subcellularLocation>
</comment>
<dbReference type="InterPro" id="IPR027417">
    <property type="entry name" value="P-loop_NTPase"/>
</dbReference>
<comment type="caution">
    <text evidence="13">The sequence shown here is derived from an EMBL/GenBank/DDBJ whole genome shotgun (WGS) entry which is preliminary data.</text>
</comment>
<feature type="transmembrane region" description="Helical" evidence="11">
    <location>
        <begin position="523"/>
        <end position="544"/>
    </location>
</feature>
<keyword evidence="4" id="KW-0762">Sugar transport</keyword>
<evidence type="ECO:0000256" key="9">
    <source>
        <dbReference type="ARBA" id="ARBA00022989"/>
    </source>
</evidence>
<dbReference type="InterPro" id="IPR001851">
    <property type="entry name" value="ABC_transp_permease"/>
</dbReference>
<evidence type="ECO:0000256" key="3">
    <source>
        <dbReference type="ARBA" id="ARBA00022475"/>
    </source>
</evidence>
<dbReference type="InterPro" id="IPR003593">
    <property type="entry name" value="AAA+_ATPase"/>
</dbReference>
<evidence type="ECO:0000313" key="14">
    <source>
        <dbReference type="Proteomes" id="UP001438953"/>
    </source>
</evidence>
<dbReference type="InterPro" id="IPR003439">
    <property type="entry name" value="ABC_transporter-like_ATP-bd"/>
</dbReference>
<organism evidence="13 14">
    <name type="scientific">Thioclava kandeliae</name>
    <dbReference type="NCBI Taxonomy" id="3070818"/>
    <lineage>
        <taxon>Bacteria</taxon>
        <taxon>Pseudomonadati</taxon>
        <taxon>Pseudomonadota</taxon>
        <taxon>Alphaproteobacteria</taxon>
        <taxon>Rhodobacterales</taxon>
        <taxon>Paracoccaceae</taxon>
        <taxon>Thioclava</taxon>
    </lineage>
</organism>
<protein>
    <submittedName>
        <fullName evidence="13">ATP-binding cassette domain-containing protein</fullName>
    </submittedName>
</protein>
<feature type="domain" description="ABC transporter" evidence="12">
    <location>
        <begin position="258"/>
        <end position="499"/>
    </location>
</feature>
<dbReference type="GO" id="GO:0005524">
    <property type="term" value="F:ATP binding"/>
    <property type="evidence" value="ECO:0007669"/>
    <property type="project" value="UniProtKB-KW"/>
</dbReference>
<dbReference type="PANTHER" id="PTHR43790:SF9">
    <property type="entry name" value="GALACTOFURANOSE TRANSPORTER ATP-BINDING PROTEIN YTFR"/>
    <property type="match status" value="1"/>
</dbReference>
<dbReference type="CDD" id="cd06579">
    <property type="entry name" value="TM_PBP1_transp_AraH_like"/>
    <property type="match status" value="1"/>
</dbReference>
<evidence type="ECO:0000256" key="11">
    <source>
        <dbReference type="SAM" id="Phobius"/>
    </source>
</evidence>
<dbReference type="PROSITE" id="PS50893">
    <property type="entry name" value="ABC_TRANSPORTER_2"/>
    <property type="match status" value="2"/>
</dbReference>
<dbReference type="Pfam" id="PF00005">
    <property type="entry name" value="ABC_tran"/>
    <property type="match status" value="2"/>
</dbReference>
<proteinExistence type="predicted"/>